<evidence type="ECO:0000256" key="3">
    <source>
        <dbReference type="ARBA" id="ARBA00022679"/>
    </source>
</evidence>
<dbReference type="Pfam" id="PF05175">
    <property type="entry name" value="MTS"/>
    <property type="match status" value="1"/>
</dbReference>
<dbReference type="PROSITE" id="PS00092">
    <property type="entry name" value="N6_MTASE"/>
    <property type="match status" value="1"/>
</dbReference>
<dbReference type="GO" id="GO:0003676">
    <property type="term" value="F:nucleic acid binding"/>
    <property type="evidence" value="ECO:0007669"/>
    <property type="project" value="InterPro"/>
</dbReference>
<reference evidence="8 9" key="1">
    <citation type="submission" date="2018-09" db="EMBL/GenBank/DDBJ databases">
        <authorList>
            <person name="Wang F."/>
        </authorList>
    </citation>
    <scope>NUCLEOTIDE SEQUENCE [LARGE SCALE GENOMIC DNA]</scope>
    <source>
        <strain evidence="8 9">PLHSC7-2</strain>
    </source>
</reference>
<dbReference type="InterPro" id="IPR007848">
    <property type="entry name" value="Small_mtfrase_dom"/>
</dbReference>
<evidence type="ECO:0000256" key="6">
    <source>
        <dbReference type="HAMAP-Rule" id="MF_01872"/>
    </source>
</evidence>
<dbReference type="PANTHER" id="PTHR47739:SF1">
    <property type="entry name" value="TRNA1(VAL) (ADENINE(37)-N6)-METHYLTRANSFERASE"/>
    <property type="match status" value="1"/>
</dbReference>
<dbReference type="GO" id="GO:0032259">
    <property type="term" value="P:methylation"/>
    <property type="evidence" value="ECO:0007669"/>
    <property type="project" value="UniProtKB-KW"/>
</dbReference>
<keyword evidence="3 6" id="KW-0808">Transferase</keyword>
<dbReference type="PANTHER" id="PTHR47739">
    <property type="entry name" value="TRNA1(VAL) (ADENINE(37)-N6)-METHYLTRANSFERASE"/>
    <property type="match status" value="1"/>
</dbReference>
<comment type="caution">
    <text evidence="8">The sequence shown here is derived from an EMBL/GenBank/DDBJ whole genome shotgun (WGS) entry which is preliminary data.</text>
</comment>
<sequence>MSIDFLISTKEIASNPLKMRQTLVYCLFYTVSTITGQRLVMTAPIPSRSCAVATAGSTKSPQKATGFSFKQFHIDHDKCAMKVGTDGILLGAWAPLTGPMKILDIGTGSGLIALMLAQRANKDGSLIDAIDIEGDAVIQAKQNVANSPWPAQINCFSQSLHTFAGEAARQQDYHLIVSNPPYFESGQQLACQARQTARLTDELDHITLCHLAMGLLKEQGSLCLVLPHQAAMVLLQQLTHNAGLMVPNRAGQAAGDTPCAWHLLAQVDVYTKNTPQQMAHRCLLQLQKRPLSAAPSLTNTQPSSLFIHADGGGYSAQFIALTQAFYLKM</sequence>
<dbReference type="EMBL" id="QZCH01000033">
    <property type="protein sequence ID" value="RJG39529.1"/>
    <property type="molecule type" value="Genomic_DNA"/>
</dbReference>
<evidence type="ECO:0000259" key="7">
    <source>
        <dbReference type="Pfam" id="PF05175"/>
    </source>
</evidence>
<evidence type="ECO:0000313" key="8">
    <source>
        <dbReference type="EMBL" id="RJG39529.1"/>
    </source>
</evidence>
<protein>
    <recommendedName>
        <fullName evidence="6">tRNA1(Val) (adenine(37)-N6)-methyltransferase</fullName>
        <ecNumber evidence="6">2.1.1.223</ecNumber>
    </recommendedName>
    <alternativeName>
        <fullName evidence="6">tRNA m6A37 methyltransferase</fullName>
    </alternativeName>
</protein>
<name>A0A418YAH0_9GAMM</name>
<dbReference type="GO" id="GO:0016430">
    <property type="term" value="F:tRNA (adenine-N6)-methyltransferase activity"/>
    <property type="evidence" value="ECO:0007669"/>
    <property type="project" value="UniProtKB-UniRule"/>
</dbReference>
<dbReference type="InterPro" id="IPR002052">
    <property type="entry name" value="DNA_methylase_N6_adenine_CS"/>
</dbReference>
<dbReference type="InterPro" id="IPR022882">
    <property type="entry name" value="tRNA_adenine-N6_MeTrfase"/>
</dbReference>
<gene>
    <name evidence="8" type="ORF">D1Z90_17990</name>
</gene>
<dbReference type="SUPFAM" id="SSF53335">
    <property type="entry name" value="S-adenosyl-L-methionine-dependent methyltransferases"/>
    <property type="match status" value="1"/>
</dbReference>
<reference evidence="8 9" key="2">
    <citation type="submission" date="2019-01" db="EMBL/GenBank/DDBJ databases">
        <title>Motilimonas pumilus sp. nov., isolated from the gut of sea cucumber (Apostichopus japonicus).</title>
        <authorList>
            <person name="Wang F.-Q."/>
            <person name="Ren L.-H."/>
            <person name="Lin Y.-W."/>
            <person name="Sun G.-H."/>
            <person name="Du Z.-J."/>
            <person name="Zhao J.-X."/>
            <person name="Liu X.-J."/>
            <person name="Liu L.-J."/>
        </authorList>
    </citation>
    <scope>NUCLEOTIDE SEQUENCE [LARGE SCALE GENOMIC DNA]</scope>
    <source>
        <strain evidence="8 9">PLHSC7-2</strain>
    </source>
</reference>
<comment type="similarity">
    <text evidence="6">Belongs to the methyltransferase superfamily. tRNA (adenine-N(6)-)-methyltransferase family.</text>
</comment>
<keyword evidence="5 6" id="KW-0819">tRNA processing</keyword>
<dbReference type="CDD" id="cd02440">
    <property type="entry name" value="AdoMet_MTases"/>
    <property type="match status" value="1"/>
</dbReference>
<organism evidence="8 9">
    <name type="scientific">Motilimonas pumila</name>
    <dbReference type="NCBI Taxonomy" id="2303987"/>
    <lineage>
        <taxon>Bacteria</taxon>
        <taxon>Pseudomonadati</taxon>
        <taxon>Pseudomonadota</taxon>
        <taxon>Gammaproteobacteria</taxon>
        <taxon>Alteromonadales</taxon>
        <taxon>Alteromonadales genera incertae sedis</taxon>
        <taxon>Motilimonas</taxon>
    </lineage>
</organism>
<keyword evidence="2 6" id="KW-0489">Methyltransferase</keyword>
<dbReference type="Gene3D" id="3.40.50.150">
    <property type="entry name" value="Vaccinia Virus protein VP39"/>
    <property type="match status" value="1"/>
</dbReference>
<dbReference type="GO" id="GO:0008033">
    <property type="term" value="P:tRNA processing"/>
    <property type="evidence" value="ECO:0007669"/>
    <property type="project" value="UniProtKB-UniRule"/>
</dbReference>
<dbReference type="AlphaFoldDB" id="A0A418YAH0"/>
<dbReference type="OrthoDB" id="5383291at2"/>
<dbReference type="HAMAP" id="MF_01872">
    <property type="entry name" value="tRNA_methyltr_YfiC"/>
    <property type="match status" value="1"/>
</dbReference>
<evidence type="ECO:0000256" key="4">
    <source>
        <dbReference type="ARBA" id="ARBA00022691"/>
    </source>
</evidence>
<dbReference type="GO" id="GO:0005737">
    <property type="term" value="C:cytoplasm"/>
    <property type="evidence" value="ECO:0007669"/>
    <property type="project" value="UniProtKB-SubCell"/>
</dbReference>
<dbReference type="InterPro" id="IPR050210">
    <property type="entry name" value="tRNA_Adenine-N(6)_MTase"/>
</dbReference>
<keyword evidence="1 6" id="KW-0963">Cytoplasm</keyword>
<keyword evidence="9" id="KW-1185">Reference proteome</keyword>
<evidence type="ECO:0000256" key="5">
    <source>
        <dbReference type="ARBA" id="ARBA00022694"/>
    </source>
</evidence>
<evidence type="ECO:0000256" key="2">
    <source>
        <dbReference type="ARBA" id="ARBA00022603"/>
    </source>
</evidence>
<keyword evidence="4 6" id="KW-0949">S-adenosyl-L-methionine</keyword>
<comment type="subcellular location">
    <subcellularLocation>
        <location evidence="6">Cytoplasm</location>
    </subcellularLocation>
</comment>
<comment type="catalytic activity">
    <reaction evidence="6">
        <text>adenosine(37) in tRNA1(Val) + S-adenosyl-L-methionine = N(6)-methyladenosine(37) in tRNA1(Val) + S-adenosyl-L-homocysteine + H(+)</text>
        <dbReference type="Rhea" id="RHEA:43160"/>
        <dbReference type="Rhea" id="RHEA-COMP:10369"/>
        <dbReference type="Rhea" id="RHEA-COMP:10370"/>
        <dbReference type="ChEBI" id="CHEBI:15378"/>
        <dbReference type="ChEBI" id="CHEBI:57856"/>
        <dbReference type="ChEBI" id="CHEBI:59789"/>
        <dbReference type="ChEBI" id="CHEBI:74411"/>
        <dbReference type="ChEBI" id="CHEBI:74449"/>
        <dbReference type="EC" id="2.1.1.223"/>
    </reaction>
</comment>
<evidence type="ECO:0000256" key="1">
    <source>
        <dbReference type="ARBA" id="ARBA00022490"/>
    </source>
</evidence>
<accession>A0A418YAH0</accession>
<proteinExistence type="inferred from homology"/>
<dbReference type="RefSeq" id="WP_119912185.1">
    <property type="nucleotide sequence ID" value="NZ_QZCH01000033.1"/>
</dbReference>
<comment type="function">
    <text evidence="6">Specifically methylates the adenine in position 37 of tRNA(1)(Val) (anticodon cmo5UAC).</text>
</comment>
<feature type="domain" description="Methyltransferase small" evidence="7">
    <location>
        <begin position="101"/>
        <end position="226"/>
    </location>
</feature>
<dbReference type="EC" id="2.1.1.223" evidence="6"/>
<dbReference type="InterPro" id="IPR029063">
    <property type="entry name" value="SAM-dependent_MTases_sf"/>
</dbReference>
<dbReference type="Proteomes" id="UP000283255">
    <property type="component" value="Unassembled WGS sequence"/>
</dbReference>
<evidence type="ECO:0000313" key="9">
    <source>
        <dbReference type="Proteomes" id="UP000283255"/>
    </source>
</evidence>